<feature type="transmembrane region" description="Helical" evidence="1">
    <location>
        <begin position="7"/>
        <end position="28"/>
    </location>
</feature>
<keyword evidence="1" id="KW-1133">Transmembrane helix</keyword>
<evidence type="ECO:0008006" key="4">
    <source>
        <dbReference type="Google" id="ProtNLM"/>
    </source>
</evidence>
<dbReference type="Proteomes" id="UP000318704">
    <property type="component" value="Chromosome"/>
</dbReference>
<evidence type="ECO:0000256" key="1">
    <source>
        <dbReference type="SAM" id="Phobius"/>
    </source>
</evidence>
<gene>
    <name evidence="2" type="ORF">V144x_35640</name>
</gene>
<organism evidence="2 3">
    <name type="scientific">Gimesia aquarii</name>
    <dbReference type="NCBI Taxonomy" id="2527964"/>
    <lineage>
        <taxon>Bacteria</taxon>
        <taxon>Pseudomonadati</taxon>
        <taxon>Planctomycetota</taxon>
        <taxon>Planctomycetia</taxon>
        <taxon>Planctomycetales</taxon>
        <taxon>Planctomycetaceae</taxon>
        <taxon>Gimesia</taxon>
    </lineage>
</organism>
<protein>
    <recommendedName>
        <fullName evidence="4">DUF1570 domain-containing protein</fullName>
    </recommendedName>
</protein>
<reference evidence="2 3" key="1">
    <citation type="submission" date="2019-03" db="EMBL/GenBank/DDBJ databases">
        <title>Deep-cultivation of Planctomycetes and their phenomic and genomic characterization uncovers novel biology.</title>
        <authorList>
            <person name="Wiegand S."/>
            <person name="Jogler M."/>
            <person name="Boedeker C."/>
            <person name="Pinto D."/>
            <person name="Vollmers J."/>
            <person name="Rivas-Marin E."/>
            <person name="Kohn T."/>
            <person name="Peeters S.H."/>
            <person name="Heuer A."/>
            <person name="Rast P."/>
            <person name="Oberbeckmann S."/>
            <person name="Bunk B."/>
            <person name="Jeske O."/>
            <person name="Meyerdierks A."/>
            <person name="Storesund J.E."/>
            <person name="Kallscheuer N."/>
            <person name="Luecker S."/>
            <person name="Lage O.M."/>
            <person name="Pohl T."/>
            <person name="Merkel B.J."/>
            <person name="Hornburger P."/>
            <person name="Mueller R.-W."/>
            <person name="Bruemmer F."/>
            <person name="Labrenz M."/>
            <person name="Spormann A.M."/>
            <person name="Op den Camp H."/>
            <person name="Overmann J."/>
            <person name="Amann R."/>
            <person name="Jetten M.S.M."/>
            <person name="Mascher T."/>
            <person name="Medema M.H."/>
            <person name="Devos D.P."/>
            <person name="Kaster A.-K."/>
            <person name="Ovreas L."/>
            <person name="Rohde M."/>
            <person name="Galperin M.Y."/>
            <person name="Jogler C."/>
        </authorList>
    </citation>
    <scope>NUCLEOTIDE SEQUENCE [LARGE SCALE GENOMIC DNA]</scope>
    <source>
        <strain evidence="2 3">V144</strain>
    </source>
</reference>
<dbReference type="AlphaFoldDB" id="A0A517VYM1"/>
<name>A0A517VYM1_9PLAN</name>
<keyword evidence="1" id="KW-0472">Membrane</keyword>
<dbReference type="RefSeq" id="WP_144986450.1">
    <property type="nucleotide sequence ID" value="NZ_CP037920.1"/>
</dbReference>
<accession>A0A517VYM1</accession>
<evidence type="ECO:0000313" key="3">
    <source>
        <dbReference type="Proteomes" id="UP000318704"/>
    </source>
</evidence>
<proteinExistence type="predicted"/>
<dbReference type="EMBL" id="CP037920">
    <property type="protein sequence ID" value="QDT98080.1"/>
    <property type="molecule type" value="Genomic_DNA"/>
</dbReference>
<keyword evidence="1" id="KW-0812">Transmembrane</keyword>
<dbReference type="KEGG" id="gaw:V144x_35640"/>
<evidence type="ECO:0000313" key="2">
    <source>
        <dbReference type="EMBL" id="QDT98080.1"/>
    </source>
</evidence>
<sequence>MSIYRSALLIAGPFVLVTGFYFLTFSGVQEGRASSNAVHLGAPETYSSAPQIKTADPEKLFQAECETRAKQVQEKISIPINTLVRAPYVLMGDYDTQTLDALYRKTILPTQYALNVWYFDRKPDRPITIIALSSQDRYQQVAFDLDRRKVGSYYGYFHSEEMRIILNLTTGSGTLAHELTHALAEIDFPNMPEWFDEGLASLHEQCEFSESENQLLGSSNWRVQILLSALDRGQLPTLKTLVQQIRIGKEREALTYAHARYFSLYLQEKRLLSPFYRKLRTNSELDQSGLQTLQQVLNVSDLSEIDPDFQKWLIGFRIESDK</sequence>